<reference evidence="4" key="1">
    <citation type="submission" date="2020-05" db="EMBL/GenBank/DDBJ databases">
        <authorList>
            <person name="Chiriac C."/>
            <person name="Salcher M."/>
            <person name="Ghai R."/>
            <person name="Kavagutti S V."/>
        </authorList>
    </citation>
    <scope>NUCLEOTIDE SEQUENCE</scope>
</reference>
<evidence type="ECO:0000259" key="3">
    <source>
        <dbReference type="Pfam" id="PF13439"/>
    </source>
</evidence>
<protein>
    <submittedName>
        <fullName evidence="4">Unannotated protein</fullName>
    </submittedName>
</protein>
<dbReference type="EMBL" id="CAFBLP010000044">
    <property type="protein sequence ID" value="CAB4883438.1"/>
    <property type="molecule type" value="Genomic_DNA"/>
</dbReference>
<dbReference type="SUPFAM" id="SSF53756">
    <property type="entry name" value="UDP-Glycosyltransferase/glycogen phosphorylase"/>
    <property type="match status" value="1"/>
</dbReference>
<name>A0A6J7EP06_9ZZZZ</name>
<sequence length="378" mass="40483">MVHPTGPTEVGIDVAVNLLWCLPGRVGGSEEYLVRQMIGLSEIESPYSPVLYVLPGFAAAHPELASRFRLVVAPIDGTNRARRVLAEHGWLAEQTRASALVHHGGGTVPARGKRPTVLTIHDLQYLAYPQYFSRSKRAYLQWAMPRSARRADVIAVPTEFVRRTVIEAYNISFDRVLVVPHGIEPGLGIEATDEEVLRRRFGLGDGPVIVLPAVTHPHKGHLFLLDLLASHWTDPSLRLVLTGGRGAADDAVAAAIDRLGLGDRVVRAGRVSAADRDGLISLATAMVFPSEYEGFGAPIIEAMALGTPVICSDRACVPEVAGGAALVLPLRADAWAGALDVLTLRRDELVRAGRVRAAAFTTAASAQALVSAYDLALS</sequence>
<dbReference type="AlphaFoldDB" id="A0A6J7EP06"/>
<dbReference type="Pfam" id="PF00534">
    <property type="entry name" value="Glycos_transf_1"/>
    <property type="match status" value="1"/>
</dbReference>
<dbReference type="GO" id="GO:0016757">
    <property type="term" value="F:glycosyltransferase activity"/>
    <property type="evidence" value="ECO:0007669"/>
    <property type="project" value="InterPro"/>
</dbReference>
<dbReference type="GO" id="GO:0009103">
    <property type="term" value="P:lipopolysaccharide biosynthetic process"/>
    <property type="evidence" value="ECO:0007669"/>
    <property type="project" value="TreeGrafter"/>
</dbReference>
<dbReference type="Gene3D" id="3.40.50.2000">
    <property type="entry name" value="Glycogen Phosphorylase B"/>
    <property type="match status" value="2"/>
</dbReference>
<dbReference type="CDD" id="cd03809">
    <property type="entry name" value="GT4_MtfB-like"/>
    <property type="match status" value="1"/>
</dbReference>
<evidence type="ECO:0000259" key="2">
    <source>
        <dbReference type="Pfam" id="PF00534"/>
    </source>
</evidence>
<dbReference type="PANTHER" id="PTHR46401:SF2">
    <property type="entry name" value="GLYCOSYLTRANSFERASE WBBK-RELATED"/>
    <property type="match status" value="1"/>
</dbReference>
<keyword evidence="1" id="KW-0808">Transferase</keyword>
<proteinExistence type="predicted"/>
<accession>A0A6J7EP06</accession>
<organism evidence="4">
    <name type="scientific">freshwater metagenome</name>
    <dbReference type="NCBI Taxonomy" id="449393"/>
    <lineage>
        <taxon>unclassified sequences</taxon>
        <taxon>metagenomes</taxon>
        <taxon>ecological metagenomes</taxon>
    </lineage>
</organism>
<gene>
    <name evidence="4" type="ORF">UFOPK3376_01793</name>
</gene>
<dbReference type="InterPro" id="IPR001296">
    <property type="entry name" value="Glyco_trans_1"/>
</dbReference>
<dbReference type="Pfam" id="PF13439">
    <property type="entry name" value="Glyco_transf_4"/>
    <property type="match status" value="1"/>
</dbReference>
<evidence type="ECO:0000256" key="1">
    <source>
        <dbReference type="ARBA" id="ARBA00022679"/>
    </source>
</evidence>
<dbReference type="InterPro" id="IPR028098">
    <property type="entry name" value="Glyco_trans_4-like_N"/>
</dbReference>
<feature type="domain" description="Glycosyl transferase family 1" evidence="2">
    <location>
        <begin position="198"/>
        <end position="339"/>
    </location>
</feature>
<dbReference type="PANTHER" id="PTHR46401">
    <property type="entry name" value="GLYCOSYLTRANSFERASE WBBK-RELATED"/>
    <property type="match status" value="1"/>
</dbReference>
<evidence type="ECO:0000313" key="4">
    <source>
        <dbReference type="EMBL" id="CAB4883438.1"/>
    </source>
</evidence>
<feature type="domain" description="Glycosyltransferase subfamily 4-like N-terminal" evidence="3">
    <location>
        <begin position="64"/>
        <end position="185"/>
    </location>
</feature>